<accession>A0A7I7QSL0</accession>
<dbReference type="PROSITE" id="PS51257">
    <property type="entry name" value="PROKAR_LIPOPROTEIN"/>
    <property type="match status" value="1"/>
</dbReference>
<keyword evidence="3" id="KW-1185">Reference proteome</keyword>
<evidence type="ECO:0000313" key="2">
    <source>
        <dbReference type="EMBL" id="BBY29363.1"/>
    </source>
</evidence>
<evidence type="ECO:0000313" key="3">
    <source>
        <dbReference type="Proteomes" id="UP000467193"/>
    </source>
</evidence>
<name>A0A7I7QSL0_9MYCO</name>
<evidence type="ECO:0000256" key="1">
    <source>
        <dbReference type="SAM" id="SignalP"/>
    </source>
</evidence>
<evidence type="ECO:0008006" key="4">
    <source>
        <dbReference type="Google" id="ProtNLM"/>
    </source>
</evidence>
<dbReference type="KEGG" id="msei:MSEDJ_34590"/>
<dbReference type="AlphaFoldDB" id="A0A7I7QSL0"/>
<keyword evidence="1" id="KW-0732">Signal</keyword>
<reference evidence="2 3" key="1">
    <citation type="journal article" date="2019" name="Emerg. Microbes Infect.">
        <title>Comprehensive subspecies identification of 175 nontuberculous mycobacteria species based on 7547 genomic profiles.</title>
        <authorList>
            <person name="Matsumoto Y."/>
            <person name="Kinjo T."/>
            <person name="Motooka D."/>
            <person name="Nabeya D."/>
            <person name="Jung N."/>
            <person name="Uechi K."/>
            <person name="Horii T."/>
            <person name="Iida T."/>
            <person name="Fujita J."/>
            <person name="Nakamura S."/>
        </authorList>
    </citation>
    <scope>NUCLEOTIDE SEQUENCE [LARGE SCALE GENOMIC DNA]</scope>
    <source>
        <strain evidence="2 3">JCM 17899</strain>
    </source>
</reference>
<proteinExistence type="predicted"/>
<feature type="signal peptide" evidence="1">
    <location>
        <begin position="1"/>
        <end position="24"/>
    </location>
</feature>
<dbReference type="RefSeq" id="WP_246230686.1">
    <property type="nucleotide sequence ID" value="NZ_AP022588.1"/>
</dbReference>
<dbReference type="Proteomes" id="UP000467193">
    <property type="component" value="Chromosome"/>
</dbReference>
<dbReference type="EMBL" id="AP022588">
    <property type="protein sequence ID" value="BBY29363.1"/>
    <property type="molecule type" value="Genomic_DNA"/>
</dbReference>
<feature type="chain" id="PRO_5029640613" description="DUF5642 domain-containing protein" evidence="1">
    <location>
        <begin position="25"/>
        <end position="222"/>
    </location>
</feature>
<gene>
    <name evidence="2" type="ORF">MSEDJ_34590</name>
</gene>
<protein>
    <recommendedName>
        <fullName evidence="4">DUF5642 domain-containing protein</fullName>
    </recommendedName>
</protein>
<sequence>MGGPGIRVLALVAAVAVLAGCGTAVEGTATWPGARLDRGVLGAADFPPGVGYDVVEDAPAESDGPGGPPAMLSEPRGCANGLTEVIAASAERGPGSAVRYVVTYDGARILVTVLSWPLDLDGLAAEADRCDAFEAYFDPTSPGIPMTTTALPTPRPDALAYRQTMRLGGAESSVYFWFGNVGASAVFAVAFPTPNPTIGVKAELPQTFMDVAVTQTDRLGGA</sequence>
<organism evidence="2 3">
    <name type="scientific">Mycolicibacterium sediminis</name>
    <dbReference type="NCBI Taxonomy" id="1286180"/>
    <lineage>
        <taxon>Bacteria</taxon>
        <taxon>Bacillati</taxon>
        <taxon>Actinomycetota</taxon>
        <taxon>Actinomycetes</taxon>
        <taxon>Mycobacteriales</taxon>
        <taxon>Mycobacteriaceae</taxon>
        <taxon>Mycolicibacterium</taxon>
    </lineage>
</organism>